<dbReference type="RefSeq" id="WP_189449559.1">
    <property type="nucleotide sequence ID" value="NZ_BMXY01000002.1"/>
</dbReference>
<dbReference type="InterPro" id="IPR047202">
    <property type="entry name" value="Lipocalin_Blc-like_dom"/>
</dbReference>
<feature type="signal peptide" evidence="2">
    <location>
        <begin position="1"/>
        <end position="20"/>
    </location>
</feature>
<dbReference type="CDD" id="cd19438">
    <property type="entry name" value="lipocalin_Blc-like"/>
    <property type="match status" value="1"/>
</dbReference>
<sequence>MSIRIKLLATLLALAPALQAAEPVRAVERVDLRRYAGTWYEQAHLPLFFQRDCARDTTATYTLRDDGRIDVLNRCTKADGTTKQANGVARRVGDSTSKLEVRFAPAAFSFLPFVWGDYWIIDLDEDYRWALVGTPSRDNLWILSRDRVLDPTVRTGLVERARAMGYPVEKLIDTPQG</sequence>
<dbReference type="InterPro" id="IPR000566">
    <property type="entry name" value="Lipocln_cytosolic_FA-bd_dom"/>
</dbReference>
<dbReference type="PANTHER" id="PTHR10612:SF34">
    <property type="entry name" value="APOLIPOPROTEIN D"/>
    <property type="match status" value="1"/>
</dbReference>
<protein>
    <recommendedName>
        <fullName evidence="2">Outer membrane lipoprotein Blc</fullName>
    </recommendedName>
</protein>
<comment type="function">
    <text evidence="2">Involved in the storage or transport of lipids necessary for membrane maintenance under stressful conditions. Displays a binding preference for lysophospholipids.</text>
</comment>
<dbReference type="InterPro" id="IPR002446">
    <property type="entry name" value="Lipocalin_bac"/>
</dbReference>
<feature type="chain" id="PRO_5045017699" description="Outer membrane lipoprotein Blc" evidence="2">
    <location>
        <begin position="21"/>
        <end position="177"/>
    </location>
</feature>
<dbReference type="InterPro" id="IPR012674">
    <property type="entry name" value="Calycin"/>
</dbReference>
<keyword evidence="2" id="KW-0472">Membrane</keyword>
<dbReference type="PANTHER" id="PTHR10612">
    <property type="entry name" value="APOLIPOPROTEIN D"/>
    <property type="match status" value="1"/>
</dbReference>
<keyword evidence="2" id="KW-0449">Lipoprotein</keyword>
<evidence type="ECO:0000256" key="1">
    <source>
        <dbReference type="ARBA" id="ARBA00006889"/>
    </source>
</evidence>
<dbReference type="PIRSF" id="PIRSF036893">
    <property type="entry name" value="Lipocalin_ApoD"/>
    <property type="match status" value="1"/>
</dbReference>
<comment type="similarity">
    <text evidence="1 2">Belongs to the calycin superfamily. Lipocalin family.</text>
</comment>
<accession>A0ABQ3C3S3</accession>
<comment type="subunit">
    <text evidence="2">Homodimer.</text>
</comment>
<feature type="domain" description="Lipocalin/cytosolic fatty-acid binding" evidence="3">
    <location>
        <begin position="30"/>
        <end position="176"/>
    </location>
</feature>
<comment type="subcellular location">
    <subcellularLocation>
        <location evidence="2">Cell outer membrane</location>
    </subcellularLocation>
</comment>
<evidence type="ECO:0000313" key="5">
    <source>
        <dbReference type="Proteomes" id="UP000643403"/>
    </source>
</evidence>
<evidence type="ECO:0000259" key="3">
    <source>
        <dbReference type="Pfam" id="PF08212"/>
    </source>
</evidence>
<dbReference type="InterPro" id="IPR022271">
    <property type="entry name" value="Lipocalin_ApoD"/>
</dbReference>
<dbReference type="Proteomes" id="UP000643403">
    <property type="component" value="Unassembled WGS sequence"/>
</dbReference>
<keyword evidence="5" id="KW-1185">Reference proteome</keyword>
<evidence type="ECO:0000256" key="2">
    <source>
        <dbReference type="PIRNR" id="PIRNR036893"/>
    </source>
</evidence>
<evidence type="ECO:0000313" key="4">
    <source>
        <dbReference type="EMBL" id="GGZ66302.1"/>
    </source>
</evidence>
<comment type="caution">
    <text evidence="4">The sequence shown here is derived from an EMBL/GenBank/DDBJ whole genome shotgun (WGS) entry which is preliminary data.</text>
</comment>
<name>A0ABQ3C3S3_9GAMM</name>
<dbReference type="EMBL" id="BMXY01000002">
    <property type="protein sequence ID" value="GGZ66302.1"/>
    <property type="molecule type" value="Genomic_DNA"/>
</dbReference>
<organism evidence="4 5">
    <name type="scientific">Cognatilysobacter xinjiangensis</name>
    <dbReference type="NCBI Taxonomy" id="546892"/>
    <lineage>
        <taxon>Bacteria</taxon>
        <taxon>Pseudomonadati</taxon>
        <taxon>Pseudomonadota</taxon>
        <taxon>Gammaproteobacteria</taxon>
        <taxon>Lysobacterales</taxon>
        <taxon>Lysobacteraceae</taxon>
        <taxon>Cognatilysobacter</taxon>
    </lineage>
</organism>
<keyword evidence="2" id="KW-0446">Lipid-binding</keyword>
<proteinExistence type="inferred from homology"/>
<keyword evidence="2" id="KW-0732">Signal</keyword>
<dbReference type="SUPFAM" id="SSF50814">
    <property type="entry name" value="Lipocalins"/>
    <property type="match status" value="1"/>
</dbReference>
<gene>
    <name evidence="4" type="primary">blc</name>
    <name evidence="4" type="ORF">GCM10008101_20570</name>
</gene>
<reference evidence="5" key="1">
    <citation type="journal article" date="2019" name="Int. J. Syst. Evol. Microbiol.">
        <title>The Global Catalogue of Microorganisms (GCM) 10K type strain sequencing project: providing services to taxonomists for standard genome sequencing and annotation.</title>
        <authorList>
            <consortium name="The Broad Institute Genomics Platform"/>
            <consortium name="The Broad Institute Genome Sequencing Center for Infectious Disease"/>
            <person name="Wu L."/>
            <person name="Ma J."/>
        </authorList>
    </citation>
    <scope>NUCLEOTIDE SEQUENCE [LARGE SCALE GENOMIC DNA]</scope>
    <source>
        <strain evidence="5">KCTC 22558</strain>
    </source>
</reference>
<dbReference type="PRINTS" id="PR01171">
    <property type="entry name" value="BCTLIPOCALIN"/>
</dbReference>
<dbReference type="Gene3D" id="2.40.128.20">
    <property type="match status" value="1"/>
</dbReference>
<dbReference type="Pfam" id="PF08212">
    <property type="entry name" value="Lipocalin_2"/>
    <property type="match status" value="1"/>
</dbReference>
<keyword evidence="2" id="KW-0998">Cell outer membrane</keyword>